<evidence type="ECO:0000259" key="1">
    <source>
        <dbReference type="PROSITE" id="PS50994"/>
    </source>
</evidence>
<sequence>MVKKARVYTEEFKRETLELLENSGKSVHALSRELGIPQRTLYDWVEASREKETKPRPGSAEGAEILRLRRELALVTQERDILKKAGRHLLKGTSIRQRFQIIRDDVGAFDVRKMCEIFQVSRSGYYSWTKGEESARSRENRRLTELIRKLHEEHRKVYGSPRIHALLRRLGERCGLNRVARLMREAGIRARQARKFKATTNSRHNLPVALNLLRRDFQAPKPDTVWVSDITYIATDEGWLYLATTLDLWGRKIIGWSMSERMTKTLACDALEMALARRKPEPGLIHHSDRGSQYASKEFQHLLDRHQIRCSMSRKGDCWDNAVMESFYHSLKTELVYLRHFRTRAEAKHALFEFIEVFYNRQRLHSSLGYQPPEEFETLRVAS</sequence>
<dbReference type="InterPro" id="IPR050900">
    <property type="entry name" value="Transposase_IS3/IS150/IS904"/>
</dbReference>
<dbReference type="Proteomes" id="UP000671879">
    <property type="component" value="Chromosome"/>
</dbReference>
<dbReference type="SUPFAM" id="SSF53098">
    <property type="entry name" value="Ribonuclease H-like"/>
    <property type="match status" value="1"/>
</dbReference>
<dbReference type="EMBL" id="CP072943">
    <property type="protein sequence ID" value="QTX31693.1"/>
    <property type="molecule type" value="Genomic_DNA"/>
</dbReference>
<dbReference type="InterPro" id="IPR036397">
    <property type="entry name" value="RNaseH_sf"/>
</dbReference>
<dbReference type="GO" id="GO:0006313">
    <property type="term" value="P:DNA transposition"/>
    <property type="evidence" value="ECO:0007669"/>
    <property type="project" value="InterPro"/>
</dbReference>
<dbReference type="Pfam" id="PF13333">
    <property type="entry name" value="rve_2"/>
    <property type="match status" value="1"/>
</dbReference>
<dbReference type="InterPro" id="IPR001584">
    <property type="entry name" value="Integrase_cat-core"/>
</dbReference>
<proteinExistence type="predicted"/>
<dbReference type="InterPro" id="IPR012337">
    <property type="entry name" value="RNaseH-like_sf"/>
</dbReference>
<dbReference type="Pfam" id="PF00665">
    <property type="entry name" value="rve"/>
    <property type="match status" value="1"/>
</dbReference>
<dbReference type="AlphaFoldDB" id="A0A9Q7ALL8"/>
<dbReference type="GO" id="GO:0015074">
    <property type="term" value="P:DNA integration"/>
    <property type="evidence" value="ECO:0007669"/>
    <property type="project" value="InterPro"/>
</dbReference>
<keyword evidence="3" id="KW-1185">Reference proteome</keyword>
<dbReference type="Gene3D" id="3.30.420.10">
    <property type="entry name" value="Ribonuclease H-like superfamily/Ribonuclease H"/>
    <property type="match status" value="1"/>
</dbReference>
<evidence type="ECO:0000313" key="2">
    <source>
        <dbReference type="EMBL" id="QTX31693.1"/>
    </source>
</evidence>
<protein>
    <submittedName>
        <fullName evidence="2">IS3 family transposase</fullName>
    </submittedName>
</protein>
<gene>
    <name evidence="2" type="ORF">KAR29_10070</name>
</gene>
<evidence type="ECO:0000313" key="3">
    <source>
        <dbReference type="Proteomes" id="UP000671879"/>
    </source>
</evidence>
<organism evidence="2 3">
    <name type="scientific">Aminithiophilus ramosus</name>
    <dbReference type="NCBI Taxonomy" id="3029084"/>
    <lineage>
        <taxon>Bacteria</taxon>
        <taxon>Thermotogati</taxon>
        <taxon>Synergistota</taxon>
        <taxon>Synergistia</taxon>
        <taxon>Synergistales</taxon>
        <taxon>Aminithiophilaceae</taxon>
        <taxon>Aminithiophilus</taxon>
    </lineage>
</organism>
<dbReference type="RefSeq" id="WP_274372865.1">
    <property type="nucleotide sequence ID" value="NZ_CP072943.1"/>
</dbReference>
<accession>A0A9Q7ALL8</accession>
<dbReference type="PROSITE" id="PS50994">
    <property type="entry name" value="INTEGRASE"/>
    <property type="match status" value="1"/>
</dbReference>
<reference evidence="3" key="1">
    <citation type="submission" date="2021-04" db="EMBL/GenBank/DDBJ databases">
        <title>A novel Synergistetes isolate from a pyrite-forming mixed culture.</title>
        <authorList>
            <person name="Bunk B."/>
            <person name="Sproer C."/>
            <person name="Spring S."/>
            <person name="Pester M."/>
        </authorList>
    </citation>
    <scope>NUCLEOTIDE SEQUENCE [LARGE SCALE GENOMIC DNA]</scope>
    <source>
        <strain evidence="3">J.5.4.2-T.3.5.2</strain>
    </source>
</reference>
<dbReference type="Gene3D" id="1.10.10.60">
    <property type="entry name" value="Homeodomain-like"/>
    <property type="match status" value="1"/>
</dbReference>
<dbReference type="SUPFAM" id="SSF46689">
    <property type="entry name" value="Homeodomain-like"/>
    <property type="match status" value="1"/>
</dbReference>
<dbReference type="NCBIfam" id="NF033516">
    <property type="entry name" value="transpos_IS3"/>
    <property type="match status" value="1"/>
</dbReference>
<dbReference type="KEGG" id="aram:KAR29_10070"/>
<dbReference type="GO" id="GO:0003677">
    <property type="term" value="F:DNA binding"/>
    <property type="evidence" value="ECO:0007669"/>
    <property type="project" value="InterPro"/>
</dbReference>
<dbReference type="PANTHER" id="PTHR46889">
    <property type="entry name" value="TRANSPOSASE INSF FOR INSERTION SEQUENCE IS3B-RELATED"/>
    <property type="match status" value="1"/>
</dbReference>
<dbReference type="InterPro" id="IPR002514">
    <property type="entry name" value="Transposase_8"/>
</dbReference>
<dbReference type="Pfam" id="PF13276">
    <property type="entry name" value="HTH_21"/>
    <property type="match status" value="1"/>
</dbReference>
<dbReference type="PANTHER" id="PTHR46889:SF4">
    <property type="entry name" value="TRANSPOSASE INSO FOR INSERTION SEQUENCE ELEMENT IS911B-RELATED"/>
    <property type="match status" value="1"/>
</dbReference>
<dbReference type="InterPro" id="IPR009057">
    <property type="entry name" value="Homeodomain-like_sf"/>
</dbReference>
<dbReference type="InterPro" id="IPR048020">
    <property type="entry name" value="Transpos_IS3"/>
</dbReference>
<name>A0A9Q7ALL8_9BACT</name>
<dbReference type="InterPro" id="IPR025948">
    <property type="entry name" value="HTH-like_dom"/>
</dbReference>
<feature type="domain" description="Integrase catalytic" evidence="1">
    <location>
        <begin position="218"/>
        <end position="380"/>
    </location>
</feature>
<dbReference type="GO" id="GO:0004803">
    <property type="term" value="F:transposase activity"/>
    <property type="evidence" value="ECO:0007669"/>
    <property type="project" value="InterPro"/>
</dbReference>
<dbReference type="Pfam" id="PF01527">
    <property type="entry name" value="HTH_Tnp_1"/>
    <property type="match status" value="1"/>
</dbReference>